<dbReference type="InterPro" id="IPR036874">
    <property type="entry name" value="Carbonic_anhydrase_sf"/>
</dbReference>
<organism evidence="8 9">
    <name type="scientific">Methylocella tundrae</name>
    <dbReference type="NCBI Taxonomy" id="227605"/>
    <lineage>
        <taxon>Bacteria</taxon>
        <taxon>Pseudomonadati</taxon>
        <taxon>Pseudomonadota</taxon>
        <taxon>Alphaproteobacteria</taxon>
        <taxon>Hyphomicrobiales</taxon>
        <taxon>Beijerinckiaceae</taxon>
        <taxon>Methylocella</taxon>
    </lineage>
</organism>
<evidence type="ECO:0000313" key="9">
    <source>
        <dbReference type="Proteomes" id="UP000485880"/>
    </source>
</evidence>
<feature type="binding site" evidence="7">
    <location>
        <position position="132"/>
    </location>
    <ligand>
        <name>Zn(2+)</name>
        <dbReference type="ChEBI" id="CHEBI:29105"/>
    </ligand>
</feature>
<comment type="catalytic activity">
    <reaction evidence="6">
        <text>hydrogencarbonate + H(+) = CO2 + H2O</text>
        <dbReference type="Rhea" id="RHEA:10748"/>
        <dbReference type="ChEBI" id="CHEBI:15377"/>
        <dbReference type="ChEBI" id="CHEBI:15378"/>
        <dbReference type="ChEBI" id="CHEBI:16526"/>
        <dbReference type="ChEBI" id="CHEBI:17544"/>
        <dbReference type="EC" id="4.2.1.1"/>
    </reaction>
</comment>
<feature type="binding site" evidence="7">
    <location>
        <position position="193"/>
    </location>
    <ligand>
        <name>Zn(2+)</name>
        <dbReference type="ChEBI" id="CHEBI:29105"/>
    </ligand>
</feature>
<evidence type="ECO:0000256" key="4">
    <source>
        <dbReference type="ARBA" id="ARBA00022833"/>
    </source>
</evidence>
<dbReference type="AlphaFoldDB" id="A0A8B6M379"/>
<dbReference type="PROSITE" id="PS00705">
    <property type="entry name" value="PROK_CO2_ANHYDRASE_2"/>
    <property type="match status" value="1"/>
</dbReference>
<dbReference type="GO" id="GO:0015976">
    <property type="term" value="P:carbon utilization"/>
    <property type="evidence" value="ECO:0007669"/>
    <property type="project" value="InterPro"/>
</dbReference>
<evidence type="ECO:0000256" key="6">
    <source>
        <dbReference type="ARBA" id="ARBA00048348"/>
    </source>
</evidence>
<proteinExistence type="inferred from homology"/>
<evidence type="ECO:0000256" key="5">
    <source>
        <dbReference type="ARBA" id="ARBA00023239"/>
    </source>
</evidence>
<dbReference type="Gene3D" id="3.40.1050.10">
    <property type="entry name" value="Carbonic anhydrase"/>
    <property type="match status" value="1"/>
</dbReference>
<feature type="binding site" evidence="7">
    <location>
        <position position="196"/>
    </location>
    <ligand>
        <name>Zn(2+)</name>
        <dbReference type="ChEBI" id="CHEBI:29105"/>
    </ligand>
</feature>
<feature type="binding site" evidence="7">
    <location>
        <position position="134"/>
    </location>
    <ligand>
        <name>Zn(2+)</name>
        <dbReference type="ChEBI" id="CHEBI:29105"/>
    </ligand>
</feature>
<protein>
    <recommendedName>
        <fullName evidence="2">carbonic anhydrase</fullName>
        <ecNumber evidence="2">4.2.1.1</ecNumber>
    </recommendedName>
</protein>
<reference evidence="8 9" key="1">
    <citation type="submission" date="2019-05" db="EMBL/GenBank/DDBJ databases">
        <authorList>
            <person name="Farhan Ul Haque M."/>
        </authorList>
    </citation>
    <scope>NUCLEOTIDE SEQUENCE [LARGE SCALE GENOMIC DNA]</scope>
    <source>
        <strain evidence="8">2</strain>
    </source>
</reference>
<comment type="cofactor">
    <cofactor evidence="7">
        <name>Zn(2+)</name>
        <dbReference type="ChEBI" id="CHEBI:29105"/>
    </cofactor>
    <text evidence="7">Binds 1 zinc ion per subunit.</text>
</comment>
<dbReference type="EMBL" id="CABFMQ020000046">
    <property type="protein sequence ID" value="VTZ49205.1"/>
    <property type="molecule type" value="Genomic_DNA"/>
</dbReference>
<dbReference type="InterPro" id="IPR001765">
    <property type="entry name" value="Carbonic_anhydrase"/>
</dbReference>
<keyword evidence="3 7" id="KW-0479">Metal-binding</keyword>
<dbReference type="SUPFAM" id="SSF53056">
    <property type="entry name" value="beta-carbonic anhydrase, cab"/>
    <property type="match status" value="1"/>
</dbReference>
<gene>
    <name evidence="8" type="ORF">MPC4_140104</name>
</gene>
<dbReference type="EC" id="4.2.1.1" evidence="2"/>
<comment type="similarity">
    <text evidence="1">Belongs to the beta-class carbonic anhydrase family.</text>
</comment>
<dbReference type="InterPro" id="IPR015892">
    <property type="entry name" value="Carbonic_anhydrase_CS"/>
</dbReference>
<dbReference type="Pfam" id="PF00484">
    <property type="entry name" value="Pro_CA"/>
    <property type="match status" value="1"/>
</dbReference>
<evidence type="ECO:0000313" key="8">
    <source>
        <dbReference type="EMBL" id="VTZ49205.1"/>
    </source>
</evidence>
<keyword evidence="4 7" id="KW-0862">Zinc</keyword>
<dbReference type="PANTHER" id="PTHR11002:SF76">
    <property type="entry name" value="CARBONIC ANHYDRASE"/>
    <property type="match status" value="1"/>
</dbReference>
<dbReference type="SMART" id="SM00947">
    <property type="entry name" value="Pro_CA"/>
    <property type="match status" value="1"/>
</dbReference>
<dbReference type="PANTHER" id="PTHR11002">
    <property type="entry name" value="CARBONIC ANHYDRASE"/>
    <property type="match status" value="1"/>
</dbReference>
<evidence type="ECO:0000256" key="1">
    <source>
        <dbReference type="ARBA" id="ARBA00006217"/>
    </source>
</evidence>
<comment type="caution">
    <text evidence="8">The sequence shown here is derived from an EMBL/GenBank/DDBJ whole genome shotgun (WGS) entry which is preliminary data.</text>
</comment>
<evidence type="ECO:0000256" key="7">
    <source>
        <dbReference type="PIRSR" id="PIRSR601765-1"/>
    </source>
</evidence>
<sequence length="316" mass="34294">MRRRPPHVPKRRRAAEAIAAFAAPLAGATPCRGRRILRFRSFLLGSWHLYKLGSDHPADDRADGSPTKHIRVARMSDSIIQKIDAAPARPLLPDRLVSGYEAFLGGRFAREQDRFHHLAEKGQNPRILLIGCCDSRVSPEVIFDAGPGEIFVARNVANLVPPYSPNDDLHGTSAALEYAVLGLRVEHIVILGHARCGGVRAYAEADFDPYQKPLSAGDFIGKWISLIAPAAAKIGPAAEPLDEYSERLALASIIQGLANLRTFPAIATLEKRGLLTLHGAYFGILEGKLLALDEAAGKFLPVSQDAHAAALSEPRF</sequence>
<evidence type="ECO:0000256" key="2">
    <source>
        <dbReference type="ARBA" id="ARBA00012925"/>
    </source>
</evidence>
<accession>A0A8B6M379</accession>
<keyword evidence="9" id="KW-1185">Reference proteome</keyword>
<evidence type="ECO:0000256" key="3">
    <source>
        <dbReference type="ARBA" id="ARBA00022723"/>
    </source>
</evidence>
<dbReference type="GO" id="GO:0004089">
    <property type="term" value="F:carbonate dehydratase activity"/>
    <property type="evidence" value="ECO:0007669"/>
    <property type="project" value="UniProtKB-EC"/>
</dbReference>
<dbReference type="GO" id="GO:0008270">
    <property type="term" value="F:zinc ion binding"/>
    <property type="evidence" value="ECO:0007669"/>
    <property type="project" value="InterPro"/>
</dbReference>
<keyword evidence="5 8" id="KW-0456">Lyase</keyword>
<dbReference type="Proteomes" id="UP000485880">
    <property type="component" value="Unassembled WGS sequence"/>
</dbReference>
<name>A0A8B6M379_METTU</name>